<dbReference type="PROSITE" id="PS51257">
    <property type="entry name" value="PROKAR_LIPOPROTEIN"/>
    <property type="match status" value="1"/>
</dbReference>
<proteinExistence type="predicted"/>
<dbReference type="HOGENOM" id="CLU_052352_1_0_9"/>
<dbReference type="RefSeq" id="WP_008860204.1">
    <property type="nucleotide sequence ID" value="NZ_JH591188.1"/>
</dbReference>
<evidence type="ECO:0000313" key="3">
    <source>
        <dbReference type="EMBL" id="EHO62420.1"/>
    </source>
</evidence>
<comment type="caution">
    <text evidence="3">The sequence shown here is derived from an EMBL/GenBank/DDBJ whole genome shotgun (WGS) entry which is preliminary data.</text>
</comment>
<keyword evidence="1 2" id="KW-0732">Signal</keyword>
<dbReference type="eggNOG" id="COG2503">
    <property type="taxonomic scope" value="Bacteria"/>
</dbReference>
<dbReference type="SFLD" id="SFLDS00003">
    <property type="entry name" value="Haloacid_Dehalogenase"/>
    <property type="match status" value="1"/>
</dbReference>
<dbReference type="InterPro" id="IPR005519">
    <property type="entry name" value="Acid_phosphat_B-like"/>
</dbReference>
<keyword evidence="3" id="KW-0449">Lipoprotein</keyword>
<dbReference type="GO" id="GO:0009279">
    <property type="term" value="C:cell outer membrane"/>
    <property type="evidence" value="ECO:0007669"/>
    <property type="project" value="InterPro"/>
</dbReference>
<dbReference type="SFLD" id="SFLDG01125">
    <property type="entry name" value="C1.1:_Acid_Phosphatase_Like"/>
    <property type="match status" value="1"/>
</dbReference>
<organism evidence="3 4">
    <name type="scientific">Dialister succinatiphilus YIT 11850</name>
    <dbReference type="NCBI Taxonomy" id="742743"/>
    <lineage>
        <taxon>Bacteria</taxon>
        <taxon>Bacillati</taxon>
        <taxon>Bacillota</taxon>
        <taxon>Negativicutes</taxon>
        <taxon>Veillonellales</taxon>
        <taxon>Veillonellaceae</taxon>
        <taxon>Dialister</taxon>
    </lineage>
</organism>
<gene>
    <name evidence="3" type="ORF">HMPREF9453_01710</name>
</gene>
<dbReference type="InterPro" id="IPR023214">
    <property type="entry name" value="HAD_sf"/>
</dbReference>
<dbReference type="SUPFAM" id="SSF56784">
    <property type="entry name" value="HAD-like"/>
    <property type="match status" value="1"/>
</dbReference>
<accession>H1D272</accession>
<dbReference type="PANTHER" id="PTHR31284:SF10">
    <property type="entry name" value="ACID PHOSPHATASE-LIKE PROTEIN"/>
    <property type="match status" value="1"/>
</dbReference>
<reference evidence="3 4" key="1">
    <citation type="submission" date="2011-11" db="EMBL/GenBank/DDBJ databases">
        <title>The Genome Sequence of Dialister succinatiphilus YIT 11850.</title>
        <authorList>
            <consortium name="The Broad Institute Genome Sequencing Platform"/>
            <person name="Earl A."/>
            <person name="Ward D."/>
            <person name="Feldgarden M."/>
            <person name="Gevers D."/>
            <person name="Morotomi M."/>
            <person name="Young S.K."/>
            <person name="Zeng Q."/>
            <person name="Gargeya S."/>
            <person name="Fitzgerald M."/>
            <person name="Haas B."/>
            <person name="Abouelleil A."/>
            <person name="Alvarado L."/>
            <person name="Arachchi H.M."/>
            <person name="Berlin A."/>
            <person name="Brown A."/>
            <person name="Chapman S.B."/>
            <person name="Dunbar C."/>
            <person name="Gearin G."/>
            <person name="Goldberg J."/>
            <person name="Griggs A."/>
            <person name="Gujja S."/>
            <person name="Heiman D."/>
            <person name="Howarth C."/>
            <person name="Lui A."/>
            <person name="MacDonald P.J.P."/>
            <person name="Montmayeur A."/>
            <person name="Murphy C."/>
            <person name="Neiman D."/>
            <person name="Pearson M."/>
            <person name="Priest M."/>
            <person name="Roberts A."/>
            <person name="Saif S."/>
            <person name="Shea T."/>
            <person name="Sisk P."/>
            <person name="Stolte C."/>
            <person name="Sykes S."/>
            <person name="Wortman J."/>
            <person name="Nusbaum C."/>
            <person name="Birren B."/>
        </authorList>
    </citation>
    <scope>NUCLEOTIDE SEQUENCE [LARGE SCALE GENOMIC DNA]</scope>
    <source>
        <strain evidence="3 4">YIT 11850</strain>
    </source>
</reference>
<dbReference type="Pfam" id="PF03767">
    <property type="entry name" value="Acid_phosphat_B"/>
    <property type="match status" value="1"/>
</dbReference>
<dbReference type="EMBL" id="ADLT01000053">
    <property type="protein sequence ID" value="EHO62420.1"/>
    <property type="molecule type" value="Genomic_DNA"/>
</dbReference>
<dbReference type="NCBIfam" id="TIGR01533">
    <property type="entry name" value="lipo_e_P4"/>
    <property type="match status" value="1"/>
</dbReference>
<dbReference type="AlphaFoldDB" id="H1D272"/>
<dbReference type="InterPro" id="IPR006423">
    <property type="entry name" value="Lipo_e_P4"/>
</dbReference>
<feature type="signal peptide" evidence="2">
    <location>
        <begin position="1"/>
        <end position="26"/>
    </location>
</feature>
<evidence type="ECO:0000256" key="1">
    <source>
        <dbReference type="ARBA" id="ARBA00022729"/>
    </source>
</evidence>
<evidence type="ECO:0000313" key="4">
    <source>
        <dbReference type="Proteomes" id="UP000003277"/>
    </source>
</evidence>
<dbReference type="Proteomes" id="UP000003277">
    <property type="component" value="Unassembled WGS sequence"/>
</dbReference>
<dbReference type="PIRSF" id="PIRSF019271">
    <property type="entry name" value="Acid_Ptase_C"/>
    <property type="match status" value="1"/>
</dbReference>
<dbReference type="InterPro" id="IPR036412">
    <property type="entry name" value="HAD-like_sf"/>
</dbReference>
<protein>
    <submittedName>
        <fullName evidence="3">Lipoprotein e(P4) family 5'-nucleotidase</fullName>
    </submittedName>
</protein>
<sequence length="278" mass="31583">MKRQILMFAAALSLSASCLCTREVFADYETSLSRAASSRQLAEQETMGLLWMRTSAEYRALCYQAYNTALSSLNKAMKETPFRHKPFAIILDCDETVLDNTRAMGTYASRGKGYWDGWWWHDRVHEGKSAAMPGALDFLKQVSARGVEIFYVSNRYKPDNLDVTIDNLKTLGFPSADRNHVLLFTKNSDKMPRFAKIEKSHQVLLYLGDNAGDFPLGVKGKSLAERQHIIDTSAKDFGTRFIVLPNPAYGSWVSAMDPHYMKLPVEKRNEVNRKYLTK</sequence>
<keyword evidence="4" id="KW-1185">Reference proteome</keyword>
<dbReference type="Gene3D" id="3.40.50.1000">
    <property type="entry name" value="HAD superfamily/HAD-like"/>
    <property type="match status" value="1"/>
</dbReference>
<feature type="chain" id="PRO_5003548392" evidence="2">
    <location>
        <begin position="27"/>
        <end position="278"/>
    </location>
</feature>
<dbReference type="PATRIC" id="fig|742743.3.peg.1736"/>
<evidence type="ECO:0000256" key="2">
    <source>
        <dbReference type="SAM" id="SignalP"/>
    </source>
</evidence>
<name>H1D272_9FIRM</name>
<dbReference type="PANTHER" id="PTHR31284">
    <property type="entry name" value="ACID PHOSPHATASE-LIKE PROTEIN"/>
    <property type="match status" value="1"/>
</dbReference>
<dbReference type="STRING" id="742743.HMPREF9453_01710"/>